<dbReference type="KEGG" id="slau:SLA_2869"/>
<dbReference type="Proteomes" id="UP000217676">
    <property type="component" value="Chromosome"/>
</dbReference>
<dbReference type="PROSITE" id="PS50075">
    <property type="entry name" value="CARRIER"/>
    <property type="match status" value="1"/>
</dbReference>
<reference evidence="2 3" key="1">
    <citation type="journal article" date="2016" name="Genome Announc.">
        <title>Complete Genome Sequence of Thiostrepton-Producing Streptomyces laurentii ATCC 31255.</title>
        <authorList>
            <person name="Doi K."/>
            <person name="Fujino Y."/>
            <person name="Nagayoshi Y."/>
            <person name="Ohshima T."/>
            <person name="Ogata S."/>
        </authorList>
    </citation>
    <scope>NUCLEOTIDE SEQUENCE [LARGE SCALE GENOMIC DNA]</scope>
    <source>
        <strain evidence="2 3">ATCC 31255</strain>
    </source>
</reference>
<accession>A0A160NZU2</accession>
<dbReference type="InterPro" id="IPR036736">
    <property type="entry name" value="ACP-like_sf"/>
</dbReference>
<dbReference type="SUPFAM" id="SSF47336">
    <property type="entry name" value="ACP-like"/>
    <property type="match status" value="1"/>
</dbReference>
<dbReference type="InterPro" id="IPR009081">
    <property type="entry name" value="PP-bd_ACP"/>
</dbReference>
<feature type="domain" description="Carrier" evidence="1">
    <location>
        <begin position="3"/>
        <end position="81"/>
    </location>
</feature>
<evidence type="ECO:0000259" key="1">
    <source>
        <dbReference type="PROSITE" id="PS50075"/>
    </source>
</evidence>
<organism evidence="2 3">
    <name type="scientific">Streptomyces laurentii</name>
    <dbReference type="NCBI Taxonomy" id="39478"/>
    <lineage>
        <taxon>Bacteria</taxon>
        <taxon>Bacillati</taxon>
        <taxon>Actinomycetota</taxon>
        <taxon>Actinomycetes</taxon>
        <taxon>Kitasatosporales</taxon>
        <taxon>Streptomycetaceae</taxon>
        <taxon>Streptomyces</taxon>
    </lineage>
</organism>
<sequence length="85" mass="9154">MTSLADDIRGYIVTEFLDGEDSADLTTDYDLIDSGVVDSLGVVRVVSHLSRTYVIPIDDIPLNPDNFRSIAAMSAFVESATKTAA</sequence>
<name>A0A160NZU2_STRLU</name>
<dbReference type="RefSeq" id="WP_359875988.1">
    <property type="nucleotide sequence ID" value="NZ_JBEYHT010000016.1"/>
</dbReference>
<protein>
    <recommendedName>
        <fullName evidence="1">Carrier domain-containing protein</fullName>
    </recommendedName>
</protein>
<dbReference type="EMBL" id="AP017424">
    <property type="protein sequence ID" value="BAU83786.1"/>
    <property type="molecule type" value="Genomic_DNA"/>
</dbReference>
<evidence type="ECO:0000313" key="2">
    <source>
        <dbReference type="EMBL" id="BAU83786.1"/>
    </source>
</evidence>
<proteinExistence type="predicted"/>
<evidence type="ECO:0000313" key="3">
    <source>
        <dbReference type="Proteomes" id="UP000217676"/>
    </source>
</evidence>
<gene>
    <name evidence="2" type="ORF">SLA_2869</name>
</gene>
<dbReference type="AlphaFoldDB" id="A0A160NZU2"/>
<keyword evidence="3" id="KW-1185">Reference proteome</keyword>
<dbReference type="Gene3D" id="1.10.1200.10">
    <property type="entry name" value="ACP-like"/>
    <property type="match status" value="1"/>
</dbReference>